<accession>A0A133ZWC0</accession>
<evidence type="ECO:0000313" key="3">
    <source>
        <dbReference type="Proteomes" id="UP000070483"/>
    </source>
</evidence>
<reference evidence="1 4" key="3">
    <citation type="submission" date="2019-07" db="EMBL/GenBank/DDBJ databases">
        <title>Complete Genome Sequence of Leptotrichia wadei Strain JMUB3934.</title>
        <authorList>
            <person name="Watanabe S."/>
            <person name="Cui L."/>
        </authorList>
    </citation>
    <scope>NUCLEOTIDE SEQUENCE [LARGE SCALE GENOMIC DNA]</scope>
    <source>
        <strain evidence="1 4">JMUB3934</strain>
    </source>
</reference>
<evidence type="ECO:0000313" key="2">
    <source>
        <dbReference type="EMBL" id="KXB59733.1"/>
    </source>
</evidence>
<gene>
    <name evidence="2" type="ORF">HMPREF3180_02216</name>
    <name evidence="1" type="ORF">JMUB3934_0805</name>
</gene>
<evidence type="ECO:0000313" key="4">
    <source>
        <dbReference type="Proteomes" id="UP000321501"/>
    </source>
</evidence>
<dbReference type="AlphaFoldDB" id="A0A133ZWC0"/>
<keyword evidence="3" id="KW-1185">Reference proteome</keyword>
<dbReference type="Proteomes" id="UP000321501">
    <property type="component" value="Chromosome"/>
</dbReference>
<evidence type="ECO:0000313" key="1">
    <source>
        <dbReference type="EMBL" id="BBM49510.1"/>
    </source>
</evidence>
<dbReference type="PATRIC" id="fig|157687.3.peg.2220"/>
<proteinExistence type="predicted"/>
<dbReference type="Proteomes" id="UP000070483">
    <property type="component" value="Unassembled WGS sequence"/>
</dbReference>
<reference evidence="2" key="2">
    <citation type="submission" date="2016-01" db="EMBL/GenBank/DDBJ databases">
        <authorList>
            <person name="Oliw E.H."/>
        </authorList>
    </citation>
    <scope>NUCLEOTIDE SEQUENCE [LARGE SCALE GENOMIC DNA]</scope>
    <source>
        <strain evidence="2">KA00185</strain>
    </source>
</reference>
<protein>
    <submittedName>
        <fullName evidence="2">Uncharacterized protein</fullName>
    </submittedName>
</protein>
<dbReference type="STRING" id="157687.HMPREF3180_02216"/>
<dbReference type="OrthoDB" id="80884at2"/>
<dbReference type="EMBL" id="LSDD01000164">
    <property type="protein sequence ID" value="KXB59733.1"/>
    <property type="molecule type" value="Genomic_DNA"/>
</dbReference>
<dbReference type="RefSeq" id="WP_021746198.1">
    <property type="nucleotide sequence ID" value="NZ_AP019835.1"/>
</dbReference>
<sequence length="127" mass="14816">MKTEAKELIQEGLKLFSLYDRRALKRFYLSAEKSEADLSYLDEKYQTHMRSKARGLFFDFLGGIIEGIASSGSPFSHSLDRAMTIEKREQYNEKKLILRYKIKDFIESTPVDSNTGYLLSMIDFYCQ</sequence>
<organism evidence="2 3">
    <name type="scientific">Leptotrichia wadei</name>
    <dbReference type="NCBI Taxonomy" id="157687"/>
    <lineage>
        <taxon>Bacteria</taxon>
        <taxon>Fusobacteriati</taxon>
        <taxon>Fusobacteriota</taxon>
        <taxon>Fusobacteriia</taxon>
        <taxon>Fusobacteriales</taxon>
        <taxon>Leptotrichiaceae</taxon>
        <taxon>Leptotrichia</taxon>
    </lineage>
</organism>
<reference evidence="3" key="1">
    <citation type="submission" date="2016-01" db="EMBL/GenBank/DDBJ databases">
        <authorList>
            <person name="Mitreva M."/>
            <person name="Pepin K.H."/>
            <person name="Mihindukulasuriya K.A."/>
            <person name="Fulton R."/>
            <person name="Fronick C."/>
            <person name="O'Laughlin M."/>
            <person name="Miner T."/>
            <person name="Herter B."/>
            <person name="Rosa B.A."/>
            <person name="Cordes M."/>
            <person name="Tomlinson C."/>
            <person name="Wollam A."/>
            <person name="Palsikar V.B."/>
            <person name="Mardis E.R."/>
            <person name="Wilson R.K."/>
        </authorList>
    </citation>
    <scope>NUCLEOTIDE SEQUENCE [LARGE SCALE GENOMIC DNA]</scope>
    <source>
        <strain evidence="3">KA00185</strain>
    </source>
</reference>
<dbReference type="EMBL" id="AP019835">
    <property type="protein sequence ID" value="BBM49510.1"/>
    <property type="molecule type" value="Genomic_DNA"/>
</dbReference>
<name>A0A133ZWC0_9FUSO</name>